<organism evidence="1 2">
    <name type="scientific">Paenibacillus vortex V453</name>
    <dbReference type="NCBI Taxonomy" id="715225"/>
    <lineage>
        <taxon>Bacteria</taxon>
        <taxon>Bacillati</taxon>
        <taxon>Bacillota</taxon>
        <taxon>Bacilli</taxon>
        <taxon>Bacillales</taxon>
        <taxon>Paenibacillaceae</taxon>
        <taxon>Paenibacillus</taxon>
    </lineage>
</organism>
<protein>
    <submittedName>
        <fullName evidence="1">RNA polymerase, sigma-24 subunit, ECF subfamily protein</fullName>
    </submittedName>
</protein>
<dbReference type="AlphaFoldDB" id="A0A2R9SV79"/>
<keyword evidence="2" id="KW-1185">Reference proteome</keyword>
<dbReference type="RefSeq" id="WP_006209818.1">
    <property type="nucleotide sequence ID" value="NZ_ADHJ01000022.1"/>
</dbReference>
<gene>
    <name evidence="1" type="ORF">PVOR_15144</name>
</gene>
<sequence>MSRAHDKLAVYPDDQGTKRTFEDTYDEYRQRIRQSISLDFARYVDIRIDIGAALRL</sequence>
<comment type="caution">
    <text evidence="1">The sequence shown here is derived from an EMBL/GenBank/DDBJ whole genome shotgun (WGS) entry which is preliminary data.</text>
</comment>
<proteinExistence type="predicted"/>
<name>A0A2R9SV79_9BACL</name>
<evidence type="ECO:0000313" key="1">
    <source>
        <dbReference type="EMBL" id="EFU41254.1"/>
    </source>
</evidence>
<accession>A0A2R9SV79</accession>
<dbReference type="KEGG" id="pvo:PVOR_15144"/>
<evidence type="ECO:0000313" key="2">
    <source>
        <dbReference type="Proteomes" id="UP000003094"/>
    </source>
</evidence>
<reference evidence="1 2" key="1">
    <citation type="journal article" date="2010" name="BMC Genomics">
        <title>Genome sequence of the pattern forming Paenibacillus vortex bacterium reveals potential for thriving in complex environments.</title>
        <authorList>
            <person name="Sirota-Madi A."/>
            <person name="Olender T."/>
            <person name="Helman Y."/>
            <person name="Ingham C."/>
            <person name="Brainis I."/>
            <person name="Roth D."/>
            <person name="Hagi E."/>
            <person name="Brodsky L."/>
            <person name="Leshkowitz D."/>
            <person name="Galatenko V."/>
            <person name="Nikolaev V."/>
            <person name="Mugasimangalam R.C."/>
            <person name="Bransburg-Zabary S."/>
            <person name="Gutnick D.L."/>
            <person name="Lancet D."/>
            <person name="Ben-Jacob E."/>
        </authorList>
    </citation>
    <scope>NUCLEOTIDE SEQUENCE [LARGE SCALE GENOMIC DNA]</scope>
    <source>
        <strain evidence="1 2">V453</strain>
    </source>
</reference>
<dbReference type="Proteomes" id="UP000003094">
    <property type="component" value="Unassembled WGS sequence"/>
</dbReference>
<dbReference type="EMBL" id="ADHJ01000022">
    <property type="protein sequence ID" value="EFU41254.1"/>
    <property type="molecule type" value="Genomic_DNA"/>
</dbReference>